<protein>
    <submittedName>
        <fullName evidence="10">Cu(I)/Ag(I) efflux system membrane fusion protein</fullName>
    </submittedName>
</protein>
<dbReference type="PANTHER" id="PTHR30097">
    <property type="entry name" value="CATION EFFLUX SYSTEM PROTEIN CUSB"/>
    <property type="match status" value="1"/>
</dbReference>
<feature type="domain" description="CusB-like barrel-sandwich hybrid" evidence="7">
    <location>
        <begin position="135"/>
        <end position="249"/>
    </location>
</feature>
<dbReference type="InterPro" id="IPR006143">
    <property type="entry name" value="RND_pump_MFP"/>
</dbReference>
<feature type="domain" description="Heavy metal binding" evidence="5">
    <location>
        <begin position="53"/>
        <end position="78"/>
    </location>
</feature>
<dbReference type="Pfam" id="PF25919">
    <property type="entry name" value="BSH_CusB"/>
    <property type="match status" value="1"/>
</dbReference>
<dbReference type="GO" id="GO:0030288">
    <property type="term" value="C:outer membrane-bounded periplasmic space"/>
    <property type="evidence" value="ECO:0007669"/>
    <property type="project" value="TreeGrafter"/>
</dbReference>
<dbReference type="Pfam" id="PF25869">
    <property type="entry name" value="3HB_CusB"/>
    <property type="match status" value="1"/>
</dbReference>
<evidence type="ECO:0000259" key="9">
    <source>
        <dbReference type="Pfam" id="PF25975"/>
    </source>
</evidence>
<dbReference type="EMBL" id="QGDO01000004">
    <property type="protein sequence ID" value="PWJ40991.1"/>
    <property type="molecule type" value="Genomic_DNA"/>
</dbReference>
<gene>
    <name evidence="10" type="ORF">BC781_104257</name>
</gene>
<dbReference type="RefSeq" id="WP_109619933.1">
    <property type="nucleotide sequence ID" value="NZ_QGDO01000004.1"/>
</dbReference>
<feature type="domain" description="CusB-like three alpha-helical bundle" evidence="6">
    <location>
        <begin position="167"/>
        <end position="215"/>
    </location>
</feature>
<evidence type="ECO:0000313" key="11">
    <source>
        <dbReference type="Proteomes" id="UP000245535"/>
    </source>
</evidence>
<evidence type="ECO:0000256" key="2">
    <source>
        <dbReference type="ARBA" id="ARBA00022448"/>
    </source>
</evidence>
<dbReference type="Gene3D" id="2.40.30.170">
    <property type="match status" value="1"/>
</dbReference>
<evidence type="ECO:0000259" key="8">
    <source>
        <dbReference type="Pfam" id="PF25954"/>
    </source>
</evidence>
<evidence type="ECO:0000256" key="1">
    <source>
        <dbReference type="ARBA" id="ARBA00009477"/>
    </source>
</evidence>
<evidence type="ECO:0000313" key="10">
    <source>
        <dbReference type="EMBL" id="PWJ40991.1"/>
    </source>
</evidence>
<feature type="transmembrane region" description="Helical" evidence="3">
    <location>
        <begin position="12"/>
        <end position="30"/>
    </location>
</feature>
<evidence type="ECO:0000256" key="3">
    <source>
        <dbReference type="SAM" id="Phobius"/>
    </source>
</evidence>
<dbReference type="InterPro" id="IPR058790">
    <property type="entry name" value="BSH_CusB"/>
</dbReference>
<dbReference type="Pfam" id="PF19335">
    <property type="entry name" value="HMBD"/>
    <property type="match status" value="1"/>
</dbReference>
<dbReference type="AlphaFoldDB" id="A0A315Z7T2"/>
<keyword evidence="3" id="KW-0812">Transmembrane</keyword>
<name>A0A315Z7T2_SEDFL</name>
<dbReference type="FunFam" id="2.40.30.170:FF:000010">
    <property type="entry name" value="Efflux RND transporter periplasmic adaptor subunit"/>
    <property type="match status" value="1"/>
</dbReference>
<keyword evidence="11" id="KW-1185">Reference proteome</keyword>
<proteinExistence type="inferred from homology"/>
<keyword evidence="2" id="KW-0813">Transport</keyword>
<dbReference type="OrthoDB" id="9806939at2"/>
<comment type="caution">
    <text evidence="10">The sequence shown here is derived from an EMBL/GenBank/DDBJ whole genome shotgun (WGS) entry which is preliminary data.</text>
</comment>
<feature type="domain" description="CzcB-like C-terminal circularly permuted SH3-like" evidence="9">
    <location>
        <begin position="338"/>
        <end position="401"/>
    </location>
</feature>
<dbReference type="InterPro" id="IPR021782">
    <property type="entry name" value="DUF3347"/>
</dbReference>
<feature type="domain" description="CusB-like beta-barrel" evidence="8">
    <location>
        <begin position="254"/>
        <end position="325"/>
    </location>
</feature>
<evidence type="ECO:0000259" key="7">
    <source>
        <dbReference type="Pfam" id="PF25919"/>
    </source>
</evidence>
<dbReference type="GO" id="GO:0016020">
    <property type="term" value="C:membrane"/>
    <property type="evidence" value="ECO:0007669"/>
    <property type="project" value="InterPro"/>
</dbReference>
<dbReference type="Pfam" id="PF11827">
    <property type="entry name" value="DUF3347"/>
    <property type="match status" value="1"/>
</dbReference>
<dbReference type="GO" id="GO:0022857">
    <property type="term" value="F:transmembrane transporter activity"/>
    <property type="evidence" value="ECO:0007669"/>
    <property type="project" value="InterPro"/>
</dbReference>
<dbReference type="Gene3D" id="6.10.140.730">
    <property type="match status" value="1"/>
</dbReference>
<sequence length="582" mass="66130">MKKSNNKYIIRILKSPLPYMFVGILIGWFLNRNFQEEKSDSHQHKATEKSQIWTCSMHPQIRQNEPGSCPLCGMDLIPLEDELVHEDQSTIQLSENAIKLAQVQTTILQKGKASKTLRLNGKIKMDERRKFSQTAHFSGRIENLYINFTGEKVRKGQRLASIYSPQLVTAQKELFEALKVKDKQPYLLNASREKLKRWKLSEQQIKQIEESGKVMTNFPIYADRNGVVTKLAIANGDHVMEGNVLMEIADLGELWGMFEAYEQDLPWVKEGDKIAFTVSAYPSDTIKAKISYIDPVVDAKSRIAQVRVEIKNQDKRLKPEMFAEGIIYAEQYFRENQLTVPQSAIMWTGERSVAYVQTPNTNVPSFEMREVLLGASLGKSYVVKGGLKEGDAVVTNGTFTIDAAAQLSNKNSMMNRLSTTKEEAKNTTVQNFKVSNTFKTQLSTLTNAYLQFKDALVKSDAQLAFSKVEAMQTAFSNIDMKLLKGEAHMVWMKDAKRIQKQLETLSTEKDLEKQRKTFTQLSDILIATNKSFGSVRTLYHQFCPMANQDSGGHWLSTEEEIVNPYFGDMMLNCGNVEEVIEK</sequence>
<accession>A0A315Z7T2</accession>
<dbReference type="Pfam" id="PF25954">
    <property type="entry name" value="Beta-barrel_RND_2"/>
    <property type="match status" value="1"/>
</dbReference>
<dbReference type="InterPro" id="IPR058792">
    <property type="entry name" value="Beta-barrel_RND_2"/>
</dbReference>
<feature type="domain" description="DUF3347" evidence="4">
    <location>
        <begin position="446"/>
        <end position="535"/>
    </location>
</feature>
<dbReference type="Gene3D" id="2.40.420.20">
    <property type="match status" value="1"/>
</dbReference>
<evidence type="ECO:0000259" key="6">
    <source>
        <dbReference type="Pfam" id="PF25869"/>
    </source>
</evidence>
<dbReference type="NCBIfam" id="TIGR01730">
    <property type="entry name" value="RND_mfp"/>
    <property type="match status" value="1"/>
</dbReference>
<organism evidence="10 11">
    <name type="scientific">Sediminitomix flava</name>
    <dbReference type="NCBI Taxonomy" id="379075"/>
    <lineage>
        <taxon>Bacteria</taxon>
        <taxon>Pseudomonadati</taxon>
        <taxon>Bacteroidota</taxon>
        <taxon>Cytophagia</taxon>
        <taxon>Cytophagales</taxon>
        <taxon>Flammeovirgaceae</taxon>
        <taxon>Sediminitomix</taxon>
    </lineage>
</organism>
<reference evidence="10 11" key="1">
    <citation type="submission" date="2018-03" db="EMBL/GenBank/DDBJ databases">
        <title>Genomic Encyclopedia of Archaeal and Bacterial Type Strains, Phase II (KMG-II): from individual species to whole genera.</title>
        <authorList>
            <person name="Goeker M."/>
        </authorList>
    </citation>
    <scope>NUCLEOTIDE SEQUENCE [LARGE SCALE GENOMIC DNA]</scope>
    <source>
        <strain evidence="10 11">DSM 28229</strain>
    </source>
</reference>
<dbReference type="GO" id="GO:0015679">
    <property type="term" value="P:plasma membrane copper ion transport"/>
    <property type="evidence" value="ECO:0007669"/>
    <property type="project" value="TreeGrafter"/>
</dbReference>
<comment type="similarity">
    <text evidence="1">Belongs to the membrane fusion protein (MFP) (TC 8.A.1) family.</text>
</comment>
<dbReference type="Pfam" id="PF25975">
    <property type="entry name" value="CzcB_C"/>
    <property type="match status" value="1"/>
</dbReference>
<dbReference type="Proteomes" id="UP000245535">
    <property type="component" value="Unassembled WGS sequence"/>
</dbReference>
<keyword evidence="3" id="KW-0472">Membrane</keyword>
<dbReference type="InterPro" id="IPR051909">
    <property type="entry name" value="MFP_Cation_Efflux"/>
</dbReference>
<dbReference type="InterPro" id="IPR045800">
    <property type="entry name" value="HMBD"/>
</dbReference>
<keyword evidence="3" id="KW-1133">Transmembrane helix</keyword>
<dbReference type="PANTHER" id="PTHR30097:SF15">
    <property type="entry name" value="CATION EFFLUX SYSTEM PROTEIN CUSB"/>
    <property type="match status" value="1"/>
</dbReference>
<dbReference type="GO" id="GO:0060003">
    <property type="term" value="P:copper ion export"/>
    <property type="evidence" value="ECO:0007669"/>
    <property type="project" value="TreeGrafter"/>
</dbReference>
<evidence type="ECO:0000259" key="5">
    <source>
        <dbReference type="Pfam" id="PF19335"/>
    </source>
</evidence>
<dbReference type="GO" id="GO:0046914">
    <property type="term" value="F:transition metal ion binding"/>
    <property type="evidence" value="ECO:0007669"/>
    <property type="project" value="TreeGrafter"/>
</dbReference>
<dbReference type="InterPro" id="IPR058791">
    <property type="entry name" value="3HB_CusB"/>
</dbReference>
<dbReference type="SUPFAM" id="SSF111369">
    <property type="entry name" value="HlyD-like secretion proteins"/>
    <property type="match status" value="1"/>
</dbReference>
<dbReference type="InterPro" id="IPR058649">
    <property type="entry name" value="CzcB_C"/>
</dbReference>
<evidence type="ECO:0000259" key="4">
    <source>
        <dbReference type="Pfam" id="PF11827"/>
    </source>
</evidence>